<evidence type="ECO:0000256" key="5">
    <source>
        <dbReference type="ARBA" id="ARBA00022989"/>
    </source>
</evidence>
<dbReference type="InterPro" id="IPR000425">
    <property type="entry name" value="MIP"/>
</dbReference>
<evidence type="ECO:0008006" key="10">
    <source>
        <dbReference type="Google" id="ProtNLM"/>
    </source>
</evidence>
<dbReference type="InterPro" id="IPR050363">
    <property type="entry name" value="MIP/Aquaporin"/>
</dbReference>
<dbReference type="PANTHER" id="PTHR43829:SF9">
    <property type="entry name" value="AQUAPORIN-9"/>
    <property type="match status" value="1"/>
</dbReference>
<feature type="transmembrane region" description="Helical" evidence="7">
    <location>
        <begin position="291"/>
        <end position="315"/>
    </location>
</feature>
<keyword evidence="3" id="KW-0813">Transport</keyword>
<dbReference type="Pfam" id="PF00230">
    <property type="entry name" value="MIP"/>
    <property type="match status" value="2"/>
</dbReference>
<evidence type="ECO:0000256" key="2">
    <source>
        <dbReference type="ARBA" id="ARBA00006175"/>
    </source>
</evidence>
<proteinExistence type="inferred from homology"/>
<dbReference type="SUPFAM" id="SSF81338">
    <property type="entry name" value="Aquaporin-like"/>
    <property type="match status" value="2"/>
</dbReference>
<dbReference type="Gene3D" id="1.20.1080.10">
    <property type="entry name" value="Glycerol uptake facilitator protein"/>
    <property type="match status" value="2"/>
</dbReference>
<keyword evidence="4 7" id="KW-0812">Transmembrane</keyword>
<comment type="subcellular location">
    <subcellularLocation>
        <location evidence="1">Membrane</location>
        <topology evidence="1">Multi-pass membrane protein</topology>
    </subcellularLocation>
</comment>
<protein>
    <recommendedName>
        <fullName evidence="10">Aquaporin</fullName>
    </recommendedName>
</protein>
<dbReference type="InterPro" id="IPR023271">
    <property type="entry name" value="Aquaporin-like"/>
</dbReference>
<evidence type="ECO:0000256" key="1">
    <source>
        <dbReference type="ARBA" id="ARBA00004141"/>
    </source>
</evidence>
<dbReference type="EMBL" id="OZ019896">
    <property type="protein sequence ID" value="CAK9222292.1"/>
    <property type="molecule type" value="Genomic_DNA"/>
</dbReference>
<evidence type="ECO:0000256" key="4">
    <source>
        <dbReference type="ARBA" id="ARBA00022692"/>
    </source>
</evidence>
<comment type="similarity">
    <text evidence="2">Belongs to the MIP/aquaporin (TC 1.A.8) family.</text>
</comment>
<name>A0ABP0ULQ7_9BRYO</name>
<feature type="transmembrane region" description="Helical" evidence="7">
    <location>
        <begin position="14"/>
        <end position="33"/>
    </location>
</feature>
<keyword evidence="5 7" id="KW-1133">Transmembrane helix</keyword>
<sequence>MSGYNHSQVWLAEFVGTTILVLLGLGGVANGVLPGTKGHGFGILGVALSFALGIFIAQQCVGHISGFFNPAIALAGAVVGNIHWTHFWICFSAEFVGGFFAAIIVWISYFPHFQSLEQVDPTCTCCDLETHGIAIIRQELSAAARSFVSAGSRQLQGKMRKIQAHDDDDDEEHPVTSVFQALLKKVKPMHVCELGPNGKPDDACDIKVHGAKTMAMADMCSSVRQRIIEDQEVKLSVFASRPSVTQQYWLSCVWSECFYTGLLSFAVLSISNRGSLAIIAMPEVSLFKEELQPLFTGLLIFVIIIGGGGITGPALNPARDLGPRLAHWILPIPGKGTSEWWYAWVPLVAPFIGAAIGGIFAKAMKHVLVDGLA</sequence>
<feature type="transmembrane region" description="Helical" evidence="7">
    <location>
        <begin position="40"/>
        <end position="57"/>
    </location>
</feature>
<evidence type="ECO:0000256" key="7">
    <source>
        <dbReference type="SAM" id="Phobius"/>
    </source>
</evidence>
<feature type="transmembrane region" description="Helical" evidence="7">
    <location>
        <begin position="63"/>
        <end position="80"/>
    </location>
</feature>
<keyword evidence="6 7" id="KW-0472">Membrane</keyword>
<reference evidence="8" key="1">
    <citation type="submission" date="2024-02" db="EMBL/GenBank/DDBJ databases">
        <authorList>
            <consortium name="ELIXIR-Norway"/>
            <consortium name="Elixir Norway"/>
        </authorList>
    </citation>
    <scope>NUCLEOTIDE SEQUENCE</scope>
</reference>
<feature type="transmembrane region" description="Helical" evidence="7">
    <location>
        <begin position="248"/>
        <end position="270"/>
    </location>
</feature>
<dbReference type="PANTHER" id="PTHR43829">
    <property type="entry name" value="AQUAPORIN OR AQUAGLYCEROPORIN RELATED"/>
    <property type="match status" value="1"/>
</dbReference>
<evidence type="ECO:0000256" key="6">
    <source>
        <dbReference type="ARBA" id="ARBA00023136"/>
    </source>
</evidence>
<feature type="transmembrane region" description="Helical" evidence="7">
    <location>
        <begin position="87"/>
        <end position="109"/>
    </location>
</feature>
<accession>A0ABP0ULQ7</accession>
<evidence type="ECO:0000256" key="3">
    <source>
        <dbReference type="ARBA" id="ARBA00022448"/>
    </source>
</evidence>
<organism evidence="8 9">
    <name type="scientific">Sphagnum troendelagicum</name>
    <dbReference type="NCBI Taxonomy" id="128251"/>
    <lineage>
        <taxon>Eukaryota</taxon>
        <taxon>Viridiplantae</taxon>
        <taxon>Streptophyta</taxon>
        <taxon>Embryophyta</taxon>
        <taxon>Bryophyta</taxon>
        <taxon>Sphagnophytina</taxon>
        <taxon>Sphagnopsida</taxon>
        <taxon>Sphagnales</taxon>
        <taxon>Sphagnaceae</taxon>
        <taxon>Sphagnum</taxon>
    </lineage>
</organism>
<evidence type="ECO:0000313" key="8">
    <source>
        <dbReference type="EMBL" id="CAK9222292.1"/>
    </source>
</evidence>
<evidence type="ECO:0000313" key="9">
    <source>
        <dbReference type="Proteomes" id="UP001497512"/>
    </source>
</evidence>
<gene>
    <name evidence="8" type="ORF">CSSPTR1EN2_LOCUS15992</name>
</gene>
<keyword evidence="9" id="KW-1185">Reference proteome</keyword>
<feature type="transmembrane region" description="Helical" evidence="7">
    <location>
        <begin position="341"/>
        <end position="361"/>
    </location>
</feature>
<dbReference type="Proteomes" id="UP001497512">
    <property type="component" value="Chromosome 4"/>
</dbReference>